<reference evidence="10" key="1">
    <citation type="journal article" date="2020" name="mSystems">
        <title>Genome- and Community-Level Interaction Insights into Carbon Utilization and Element Cycling Functions of Hydrothermarchaeota in Hydrothermal Sediment.</title>
        <authorList>
            <person name="Zhou Z."/>
            <person name="Liu Y."/>
            <person name="Xu W."/>
            <person name="Pan J."/>
            <person name="Luo Z.H."/>
            <person name="Li M."/>
        </authorList>
    </citation>
    <scope>NUCLEOTIDE SEQUENCE</scope>
    <source>
        <strain evidence="10">SpSt-997</strain>
    </source>
</reference>
<dbReference type="InterPro" id="IPR045851">
    <property type="entry name" value="AMP-bd_C_sf"/>
</dbReference>
<dbReference type="Gene3D" id="3.30.300.30">
    <property type="match status" value="1"/>
</dbReference>
<dbReference type="FunFam" id="3.40.50.12780:FF:000003">
    <property type="entry name" value="Long-chain-fatty-acid--CoA ligase FadD"/>
    <property type="match status" value="1"/>
</dbReference>
<dbReference type="AlphaFoldDB" id="A0A8J4M7C4"/>
<organism evidence="10">
    <name type="scientific">Acidicaldus sp</name>
    <dbReference type="NCBI Taxonomy" id="1872105"/>
    <lineage>
        <taxon>Bacteria</taxon>
        <taxon>Pseudomonadati</taxon>
        <taxon>Pseudomonadota</taxon>
        <taxon>Alphaproteobacteria</taxon>
        <taxon>Acetobacterales</taxon>
        <taxon>Acetobacteraceae</taxon>
        <taxon>Acidicaldus</taxon>
    </lineage>
</organism>
<dbReference type="PANTHER" id="PTHR43859:SF4">
    <property type="entry name" value="BUTANOATE--COA LIGASE AAE1-RELATED"/>
    <property type="match status" value="1"/>
</dbReference>
<evidence type="ECO:0000313" key="10">
    <source>
        <dbReference type="EMBL" id="HGC43843.1"/>
    </source>
</evidence>
<dbReference type="PROSITE" id="PS00455">
    <property type="entry name" value="AMP_BINDING"/>
    <property type="match status" value="1"/>
</dbReference>
<dbReference type="InterPro" id="IPR000873">
    <property type="entry name" value="AMP-dep_synth/lig_dom"/>
</dbReference>
<dbReference type="EC" id="6.2.1.44" evidence="6"/>
<dbReference type="PANTHER" id="PTHR43859">
    <property type="entry name" value="ACYL-ACTIVATING ENZYME"/>
    <property type="match status" value="1"/>
</dbReference>
<dbReference type="Pfam" id="PF13193">
    <property type="entry name" value="AMP-binding_C"/>
    <property type="match status" value="1"/>
</dbReference>
<dbReference type="InterPro" id="IPR025110">
    <property type="entry name" value="AMP-bd_C"/>
</dbReference>
<evidence type="ECO:0000256" key="5">
    <source>
        <dbReference type="ARBA" id="ARBA00051915"/>
    </source>
</evidence>
<keyword evidence="3" id="KW-0276">Fatty acid metabolism</keyword>
<dbReference type="NCBIfam" id="NF006020">
    <property type="entry name" value="PRK08162.1"/>
    <property type="match status" value="1"/>
</dbReference>
<evidence type="ECO:0000259" key="9">
    <source>
        <dbReference type="Pfam" id="PF13193"/>
    </source>
</evidence>
<evidence type="ECO:0000256" key="1">
    <source>
        <dbReference type="ARBA" id="ARBA00006432"/>
    </source>
</evidence>
<dbReference type="EMBL" id="DTQM01000222">
    <property type="protein sequence ID" value="HGC43843.1"/>
    <property type="molecule type" value="Genomic_DNA"/>
</dbReference>
<dbReference type="CDD" id="cd12118">
    <property type="entry name" value="ttLC_FACS_AEE21_like"/>
    <property type="match status" value="1"/>
</dbReference>
<sequence>MSASDNPFDLPRNAANHTPLSPLSLLTRTARVYPNHIAVVHGARRFSWGETASRCRRFAAALAARDIGRGDVVAIMAPNIPALLEAHFAVPMLGAVLNALNTRLDAESIAFILRHGGAKVLLADSEYAPVIAAALALLPSEARPLVIDIADDAVPEATRLGAIEYEEFLAGGDPAFAFALPSDEWDAISLNYTSGTTGNPKGVVYHHRGAYLNAIGNIVTWEMPHHPVYLWTLPMFHCNGWCFPWTITALAGTHVCLRRVEAGAIYAALADHRVTHLCGAPIVMNLLLNAPPEQRRDLGGRRTRMMTAAAPPPASVIEGMERLGFEITHVYGLTEVYGPVTVCAWQEEWNALPPAEQARLKARQGVPYPVLEGLMVADPVTLAPVPQDGATMGEVFMRGNVVMKGYLKNPAANAEAFAGGWFHTGDLGVWHEDSYIELKDRSKDIIISGGENISTIEVESVLFRHPAVLEAAVVARPDEKWGETPCAFVTLKPGVQASAAEIIAFCRAHLAHFKAPRTVVFGPLPKTSTGKTQKHLLRDRARAL</sequence>
<feature type="domain" description="AMP-binding enzyme C-terminal" evidence="9">
    <location>
        <begin position="457"/>
        <end position="531"/>
    </location>
</feature>
<keyword evidence="2" id="KW-0436">Ligase</keyword>
<evidence type="ECO:0000256" key="2">
    <source>
        <dbReference type="ARBA" id="ARBA00022598"/>
    </source>
</evidence>
<dbReference type="InterPro" id="IPR020845">
    <property type="entry name" value="AMP-binding_CS"/>
</dbReference>
<evidence type="ECO:0000256" key="4">
    <source>
        <dbReference type="ARBA" id="ARBA00023098"/>
    </source>
</evidence>
<dbReference type="GO" id="GO:0016874">
    <property type="term" value="F:ligase activity"/>
    <property type="evidence" value="ECO:0007669"/>
    <property type="project" value="UniProtKB-KW"/>
</dbReference>
<evidence type="ECO:0000256" key="6">
    <source>
        <dbReference type="ARBA" id="ARBA00066616"/>
    </source>
</evidence>
<accession>A0A8J4M7C4</accession>
<comment type="catalytic activity">
    <reaction evidence="5">
        <text>3-(methylsulfanyl)propanoate + ATP + CoA = 3-(methylsulfanyl)propanoyl-CoA + AMP + diphosphate</text>
        <dbReference type="Rhea" id="RHEA:43052"/>
        <dbReference type="ChEBI" id="CHEBI:30616"/>
        <dbReference type="ChEBI" id="CHEBI:33019"/>
        <dbReference type="ChEBI" id="CHEBI:49016"/>
        <dbReference type="ChEBI" id="CHEBI:57287"/>
        <dbReference type="ChEBI" id="CHEBI:82815"/>
        <dbReference type="ChEBI" id="CHEBI:456215"/>
        <dbReference type="EC" id="6.2.1.44"/>
    </reaction>
    <physiologicalReaction direction="left-to-right" evidence="5">
        <dbReference type="Rhea" id="RHEA:43053"/>
    </physiologicalReaction>
</comment>
<dbReference type="SUPFAM" id="SSF56801">
    <property type="entry name" value="Acetyl-CoA synthetase-like"/>
    <property type="match status" value="1"/>
</dbReference>
<keyword evidence="4" id="KW-0443">Lipid metabolism</keyword>
<dbReference type="GO" id="GO:0006631">
    <property type="term" value="P:fatty acid metabolic process"/>
    <property type="evidence" value="ECO:0007669"/>
    <property type="project" value="UniProtKB-KW"/>
</dbReference>
<dbReference type="Pfam" id="PF00501">
    <property type="entry name" value="AMP-binding"/>
    <property type="match status" value="1"/>
</dbReference>
<gene>
    <name evidence="10" type="ORF">ENY07_11585</name>
</gene>
<comment type="similarity">
    <text evidence="1">Belongs to the ATP-dependent AMP-binding enzyme family.</text>
</comment>
<evidence type="ECO:0000256" key="3">
    <source>
        <dbReference type="ARBA" id="ARBA00022832"/>
    </source>
</evidence>
<evidence type="ECO:0000259" key="8">
    <source>
        <dbReference type="Pfam" id="PF00501"/>
    </source>
</evidence>
<proteinExistence type="inferred from homology"/>
<dbReference type="FunFam" id="3.30.300.30:FF:000008">
    <property type="entry name" value="2,3-dihydroxybenzoate-AMP ligase"/>
    <property type="match status" value="1"/>
</dbReference>
<dbReference type="InterPro" id="IPR042099">
    <property type="entry name" value="ANL_N_sf"/>
</dbReference>
<comment type="caution">
    <text evidence="10">The sequence shown here is derived from an EMBL/GenBank/DDBJ whole genome shotgun (WGS) entry which is preliminary data.</text>
</comment>
<evidence type="ECO:0000256" key="7">
    <source>
        <dbReference type="ARBA" id="ARBA00067668"/>
    </source>
</evidence>
<dbReference type="Gene3D" id="3.40.50.12780">
    <property type="entry name" value="N-terminal domain of ligase-like"/>
    <property type="match status" value="1"/>
</dbReference>
<protein>
    <recommendedName>
        <fullName evidence="7">3-methylmercaptopropionyl-CoA ligase</fullName>
        <ecNumber evidence="6">6.2.1.44</ecNumber>
    </recommendedName>
</protein>
<name>A0A8J4M7C4_9PROT</name>
<feature type="domain" description="AMP-dependent synthetase/ligase" evidence="8">
    <location>
        <begin position="27"/>
        <end position="407"/>
    </location>
</feature>